<reference evidence="2" key="1">
    <citation type="submission" date="2022-08" db="EMBL/GenBank/DDBJ databases">
        <authorList>
            <consortium name="DOE Joint Genome Institute"/>
            <person name="Min B."/>
            <person name="Riley R."/>
            <person name="Sierra-Patev S."/>
            <person name="Naranjo-Ortiz M."/>
            <person name="Looney B."/>
            <person name="Konkel Z."/>
            <person name="Slot J.C."/>
            <person name="Sakamoto Y."/>
            <person name="Steenwyk J.L."/>
            <person name="Rokas A."/>
            <person name="Carro J."/>
            <person name="Camarero S."/>
            <person name="Ferreira P."/>
            <person name="Molpeceres G."/>
            <person name="Ruiz-Duenas F.J."/>
            <person name="Serrano A."/>
            <person name="Henrissat B."/>
            <person name="Drula E."/>
            <person name="Hughes K.W."/>
            <person name="Mata J.L."/>
            <person name="Ishikawa N.K."/>
            <person name="Vargas-Isla R."/>
            <person name="Ushijima S."/>
            <person name="Smith C.A."/>
            <person name="Ahrendt S."/>
            <person name="Andreopoulos W."/>
            <person name="He G."/>
            <person name="Labutti K."/>
            <person name="Lipzen A."/>
            <person name="Ng V."/>
            <person name="Sandor L."/>
            <person name="Barry K."/>
            <person name="Martinez A.T."/>
            <person name="Xiao Y."/>
            <person name="Gibbons J.G."/>
            <person name="Terashima K."/>
            <person name="Hibbett D.S."/>
            <person name="Grigoriev I.V."/>
        </authorList>
    </citation>
    <scope>NUCLEOTIDE SEQUENCE</scope>
    <source>
        <strain evidence="2">TFB9207</strain>
    </source>
</reference>
<protein>
    <submittedName>
        <fullName evidence="2">Uncharacterized protein</fullName>
    </submittedName>
</protein>
<accession>A0AA38NWW3</accession>
<comment type="caution">
    <text evidence="2">The sequence shown here is derived from an EMBL/GenBank/DDBJ whole genome shotgun (WGS) entry which is preliminary data.</text>
</comment>
<proteinExistence type="predicted"/>
<feature type="region of interest" description="Disordered" evidence="1">
    <location>
        <begin position="1"/>
        <end position="23"/>
    </location>
</feature>
<organism evidence="2 3">
    <name type="scientific">Lentinula raphanica</name>
    <dbReference type="NCBI Taxonomy" id="153919"/>
    <lineage>
        <taxon>Eukaryota</taxon>
        <taxon>Fungi</taxon>
        <taxon>Dikarya</taxon>
        <taxon>Basidiomycota</taxon>
        <taxon>Agaricomycotina</taxon>
        <taxon>Agaricomycetes</taxon>
        <taxon>Agaricomycetidae</taxon>
        <taxon>Agaricales</taxon>
        <taxon>Marasmiineae</taxon>
        <taxon>Omphalotaceae</taxon>
        <taxon>Lentinula</taxon>
    </lineage>
</organism>
<evidence type="ECO:0000313" key="2">
    <source>
        <dbReference type="EMBL" id="KAJ3832128.1"/>
    </source>
</evidence>
<name>A0AA38NWW3_9AGAR</name>
<dbReference type="Proteomes" id="UP001163846">
    <property type="component" value="Unassembled WGS sequence"/>
</dbReference>
<dbReference type="EMBL" id="MU807068">
    <property type="protein sequence ID" value="KAJ3832128.1"/>
    <property type="molecule type" value="Genomic_DNA"/>
</dbReference>
<evidence type="ECO:0000256" key="1">
    <source>
        <dbReference type="SAM" id="MobiDB-lite"/>
    </source>
</evidence>
<keyword evidence="3" id="KW-1185">Reference proteome</keyword>
<evidence type="ECO:0000313" key="3">
    <source>
        <dbReference type="Proteomes" id="UP001163846"/>
    </source>
</evidence>
<sequence>MSTSQPKRYVVLGPSGANPRPGVHTSMPFRKGGFNSPPLPIPIQTKDEAQANALYNVLGSWVETNYPLPPDIFVDNFLHSTAFQKAEAALEDTGDGWCWVVIYGSKTGIFLNMTEAQLTLDVDNQLIGYIMQLELSETREAWPLTYGLPSFELPSCLDAELVPLKTPLWF</sequence>
<gene>
    <name evidence="2" type="ORF">F5878DRAFT_666848</name>
</gene>
<dbReference type="AlphaFoldDB" id="A0AA38NWW3"/>